<dbReference type="RefSeq" id="WP_116178984.1">
    <property type="nucleotide sequence ID" value="NZ_CP144375.1"/>
</dbReference>
<evidence type="ECO:0000313" key="3">
    <source>
        <dbReference type="Proteomes" id="UP000256269"/>
    </source>
</evidence>
<gene>
    <name evidence="2" type="ORF">BCF44_114148</name>
</gene>
<organism evidence="2 3">
    <name type="scientific">Kutzneria buriramensis</name>
    <dbReference type="NCBI Taxonomy" id="1045776"/>
    <lineage>
        <taxon>Bacteria</taxon>
        <taxon>Bacillati</taxon>
        <taxon>Actinomycetota</taxon>
        <taxon>Actinomycetes</taxon>
        <taxon>Pseudonocardiales</taxon>
        <taxon>Pseudonocardiaceae</taxon>
        <taxon>Kutzneria</taxon>
    </lineage>
</organism>
<dbReference type="AlphaFoldDB" id="A0A3E0H5D2"/>
<comment type="caution">
    <text evidence="2">The sequence shown here is derived from an EMBL/GenBank/DDBJ whole genome shotgun (WGS) entry which is preliminary data.</text>
</comment>
<feature type="signal peptide" evidence="1">
    <location>
        <begin position="1"/>
        <end position="45"/>
    </location>
</feature>
<feature type="chain" id="PRO_5017632288" description="Secreted protein" evidence="1">
    <location>
        <begin position="46"/>
        <end position="218"/>
    </location>
</feature>
<evidence type="ECO:0000256" key="1">
    <source>
        <dbReference type="SAM" id="SignalP"/>
    </source>
</evidence>
<proteinExistence type="predicted"/>
<keyword evidence="1" id="KW-0732">Signal</keyword>
<protein>
    <recommendedName>
        <fullName evidence="4">Secreted protein</fullName>
    </recommendedName>
</protein>
<accession>A0A3E0H5D2</accession>
<name>A0A3E0H5D2_9PSEU</name>
<dbReference type="EMBL" id="QUNO01000014">
    <property type="protein sequence ID" value="REH38123.1"/>
    <property type="molecule type" value="Genomic_DNA"/>
</dbReference>
<reference evidence="2 3" key="1">
    <citation type="submission" date="2018-08" db="EMBL/GenBank/DDBJ databases">
        <title>Genomic Encyclopedia of Archaeal and Bacterial Type Strains, Phase II (KMG-II): from individual species to whole genera.</title>
        <authorList>
            <person name="Goeker M."/>
        </authorList>
    </citation>
    <scope>NUCLEOTIDE SEQUENCE [LARGE SCALE GENOMIC DNA]</scope>
    <source>
        <strain evidence="2 3">DSM 45791</strain>
    </source>
</reference>
<dbReference type="Proteomes" id="UP000256269">
    <property type="component" value="Unassembled WGS sequence"/>
</dbReference>
<evidence type="ECO:0008006" key="4">
    <source>
        <dbReference type="Google" id="ProtNLM"/>
    </source>
</evidence>
<sequence>MTQVIRNAGGPAGNTPGMTTTKLTMALSAAAAIGLLAAGSGIALAADPGTGTTIAATGDAKTAQECVQADGHVPDPTTWRPAARITVDARHGFLVIRNDKLAAICTVEDGHGTGIMGGVETRHVYGKLTAARPFDYLSSMNYLADKTHPAESIHFGITTADVKSVSLVGPDKSVRDADVKDGTFVVRTPFGEDSDQATTNHVRVTLTNGQVITGPFRG</sequence>
<keyword evidence="3" id="KW-1185">Reference proteome</keyword>
<evidence type="ECO:0000313" key="2">
    <source>
        <dbReference type="EMBL" id="REH38123.1"/>
    </source>
</evidence>